<evidence type="ECO:0000313" key="1">
    <source>
        <dbReference type="EMBL" id="RNL85846.1"/>
    </source>
</evidence>
<dbReference type="OrthoDB" id="3377628at2"/>
<protein>
    <submittedName>
        <fullName evidence="1">Uncharacterized protein</fullName>
    </submittedName>
</protein>
<name>A0A3N0EDD1_9ACTN</name>
<dbReference type="Proteomes" id="UP000269198">
    <property type="component" value="Unassembled WGS sequence"/>
</dbReference>
<sequence length="131" mass="14710">MTDEILEFIVMVNGGDSESEVLRAITERIPEAAEIEKDSCELRGNRLEVWANEDADPSRATDEEEGYLYFRWRIEVLPQRDDVGEEAQVGLAGEMLGALREDRGWDATLAATFEDRVEEGRAEEGEEGSAE</sequence>
<accession>A0A3N0EDD1</accession>
<dbReference type="AlphaFoldDB" id="A0A3N0EDD1"/>
<evidence type="ECO:0000313" key="2">
    <source>
        <dbReference type="Proteomes" id="UP000269198"/>
    </source>
</evidence>
<comment type="caution">
    <text evidence="1">The sequence shown here is derived from an EMBL/GenBank/DDBJ whole genome shotgun (WGS) entry which is preliminary data.</text>
</comment>
<proteinExistence type="predicted"/>
<keyword evidence="2" id="KW-1185">Reference proteome</keyword>
<dbReference type="RefSeq" id="WP_123200624.1">
    <property type="nucleotide sequence ID" value="NZ_RJMB01000005.1"/>
</dbReference>
<reference evidence="1 2" key="1">
    <citation type="submission" date="2018-11" db="EMBL/GenBank/DDBJ databases">
        <title>The genome draft of YIM 96095.</title>
        <authorList>
            <person name="Tang S.-K."/>
            <person name="Chunyu W.-X."/>
            <person name="Feng Y.-Z."/>
        </authorList>
    </citation>
    <scope>NUCLEOTIDE SEQUENCE [LARGE SCALE GENOMIC DNA]</scope>
    <source>
        <strain evidence="1 2">YIM 96095</strain>
    </source>
</reference>
<organism evidence="1 2">
    <name type="scientific">Halostreptopolyspora alba</name>
    <dbReference type="NCBI Taxonomy" id="2487137"/>
    <lineage>
        <taxon>Bacteria</taxon>
        <taxon>Bacillati</taxon>
        <taxon>Actinomycetota</taxon>
        <taxon>Actinomycetes</taxon>
        <taxon>Streptosporangiales</taxon>
        <taxon>Nocardiopsidaceae</taxon>
        <taxon>Halostreptopolyspora</taxon>
    </lineage>
</organism>
<gene>
    <name evidence="1" type="ORF">EFW17_07810</name>
</gene>
<dbReference type="EMBL" id="RJMB01000005">
    <property type="protein sequence ID" value="RNL85846.1"/>
    <property type="molecule type" value="Genomic_DNA"/>
</dbReference>